<comment type="caution">
    <text evidence="2">The sequence shown here is derived from an EMBL/GenBank/DDBJ whole genome shotgun (WGS) entry which is preliminary data.</text>
</comment>
<proteinExistence type="predicted"/>
<organism evidence="2 3">
    <name type="scientific">Champsocephalus gunnari</name>
    <name type="common">Mackerel icefish</name>
    <dbReference type="NCBI Taxonomy" id="52237"/>
    <lineage>
        <taxon>Eukaryota</taxon>
        <taxon>Metazoa</taxon>
        <taxon>Chordata</taxon>
        <taxon>Craniata</taxon>
        <taxon>Vertebrata</taxon>
        <taxon>Euteleostomi</taxon>
        <taxon>Actinopterygii</taxon>
        <taxon>Neopterygii</taxon>
        <taxon>Teleostei</taxon>
        <taxon>Neoteleostei</taxon>
        <taxon>Acanthomorphata</taxon>
        <taxon>Eupercaria</taxon>
        <taxon>Perciformes</taxon>
        <taxon>Notothenioidei</taxon>
        <taxon>Channichthyidae</taxon>
        <taxon>Champsocephalus</taxon>
    </lineage>
</organism>
<feature type="compositionally biased region" description="Polar residues" evidence="1">
    <location>
        <begin position="442"/>
        <end position="457"/>
    </location>
</feature>
<name>A0AAN8DB60_CHAGU</name>
<feature type="compositionally biased region" description="Basic and acidic residues" evidence="1">
    <location>
        <begin position="419"/>
        <end position="432"/>
    </location>
</feature>
<dbReference type="PANTHER" id="PTHR14944">
    <property type="entry name" value="RPA-RELATED PROTEIN RADX"/>
    <property type="match status" value="1"/>
</dbReference>
<evidence type="ECO:0008006" key="4">
    <source>
        <dbReference type="Google" id="ProtNLM"/>
    </source>
</evidence>
<reference evidence="2 3" key="1">
    <citation type="journal article" date="2023" name="Mol. Biol. Evol.">
        <title>Genomics of Secondarily Temperate Adaptation in the Only Non-Antarctic Icefish.</title>
        <authorList>
            <person name="Rivera-Colon A.G."/>
            <person name="Rayamajhi N."/>
            <person name="Minhas B.F."/>
            <person name="Madrigal G."/>
            <person name="Bilyk K.T."/>
            <person name="Yoon V."/>
            <person name="Hune M."/>
            <person name="Gregory S."/>
            <person name="Cheng C.H.C."/>
            <person name="Catchen J.M."/>
        </authorList>
    </citation>
    <scope>NUCLEOTIDE SEQUENCE [LARGE SCALE GENOMIC DNA]</scope>
    <source>
        <tissue evidence="2">White muscle</tissue>
    </source>
</reference>
<evidence type="ECO:0000313" key="2">
    <source>
        <dbReference type="EMBL" id="KAK5918355.1"/>
    </source>
</evidence>
<protein>
    <recommendedName>
        <fullName evidence="4">RPA1 related single stranded DNA binding protein</fullName>
    </recommendedName>
</protein>
<dbReference type="AlphaFoldDB" id="A0AAN8DB60"/>
<dbReference type="Gene3D" id="2.40.50.140">
    <property type="entry name" value="Nucleic acid-binding proteins"/>
    <property type="match status" value="1"/>
</dbReference>
<evidence type="ECO:0000256" key="1">
    <source>
        <dbReference type="SAM" id="MobiDB-lite"/>
    </source>
</evidence>
<dbReference type="GO" id="GO:0003697">
    <property type="term" value="F:single-stranded DNA binding"/>
    <property type="evidence" value="ECO:0007669"/>
    <property type="project" value="InterPro"/>
</dbReference>
<accession>A0AAN8DB60</accession>
<dbReference type="EMBL" id="JAURVH010001525">
    <property type="protein sequence ID" value="KAK5918355.1"/>
    <property type="molecule type" value="Genomic_DNA"/>
</dbReference>
<dbReference type="InterPro" id="IPR040893">
    <property type="entry name" value="RADX"/>
</dbReference>
<keyword evidence="3" id="KW-1185">Reference proteome</keyword>
<dbReference type="InterPro" id="IPR012340">
    <property type="entry name" value="NA-bd_OB-fold"/>
</dbReference>
<dbReference type="Pfam" id="PF17659">
    <property type="entry name" value="RADX"/>
    <property type="match status" value="2"/>
</dbReference>
<dbReference type="SUPFAM" id="SSF50249">
    <property type="entry name" value="Nucleic acid-binding proteins"/>
    <property type="match status" value="1"/>
</dbReference>
<gene>
    <name evidence="2" type="ORF">CgunFtcFv8_003128</name>
</gene>
<feature type="region of interest" description="Disordered" evidence="1">
    <location>
        <begin position="415"/>
        <end position="457"/>
    </location>
</feature>
<evidence type="ECO:0000313" key="3">
    <source>
        <dbReference type="Proteomes" id="UP001331515"/>
    </source>
</evidence>
<sequence length="683" mass="76770">MSALLPRIQDVASLPMMVKQGMERSVELQSDVPLQVSRKHYLSLWNNEDPEGDIWTSGSPSSHTVLDVSNITLLSSLESCFRNTWKPLPLLVKIIHKSRLRYYGKFGLQIDYPFQAYFEVADQSGTMSLVLWNELCPEFYQKLSVGTVLYIQNYSLKQSYSNRSHPQMDHHQMKTFHSVEICLNARNPTSVVTVVSAKSVLPQWGLPEVSYLFTTRLQLDELSNNSACDVICLVTFVGRVERVKSKGKKGPEKFWTYRWIHAVDGSSDRPFILEVFSSSQPEVFSRICPMTYLVCTQMRVCRVEGSLPYLTSSCETETFITGYHKGQPYVSDPRVKTFIQWTKTLKDNVVLQKTSVGGHYCYPRPPQTFTQSIADASAQVPLVAAADLKKEMETLQYREHKKVAIQGQITAVRYTKHPKSTESRGTEEREQVPDVAPDVCEPNTQDHPSTAEQTTAPISTAEKISVRGIKRRIQTRKVKQFSLSLRSMAAKRRSSEIEEEEEEKRATLDLKTLRMSQTASEIKTQMSYLGKAAVGRSRNRKCLNICRSNLQPTHWTPEQSADTSPPVVCPGFYQVTILGINKQMAIDAAFLPVVSSDDPRAVALPQDPHGNTMLSCLSSGFLCPLSHSQSTLPQPEEVLGSAGELEDMHLVCILDLCHLGGDRVEVLISKVYRVTEVSKCTAL</sequence>
<dbReference type="PANTHER" id="PTHR14944:SF4">
    <property type="entry name" value="RPA1 RELATED SINGLE STRANDED DNA BINDING PROTEIN, X-LINKED"/>
    <property type="match status" value="1"/>
</dbReference>
<dbReference type="Proteomes" id="UP001331515">
    <property type="component" value="Unassembled WGS sequence"/>
</dbReference>